<evidence type="ECO:0000256" key="4">
    <source>
        <dbReference type="RuleBase" id="RU003357"/>
    </source>
</evidence>
<evidence type="ECO:0000259" key="7">
    <source>
        <dbReference type="Pfam" id="PF07715"/>
    </source>
</evidence>
<organism evidence="8 9">
    <name type="scientific">Tangfeifania diversioriginum</name>
    <dbReference type="NCBI Taxonomy" id="1168035"/>
    <lineage>
        <taxon>Bacteria</taxon>
        <taxon>Pseudomonadati</taxon>
        <taxon>Bacteroidota</taxon>
        <taxon>Bacteroidia</taxon>
        <taxon>Marinilabiliales</taxon>
        <taxon>Prolixibacteraceae</taxon>
        <taxon>Tangfeifania</taxon>
    </lineage>
</organism>
<keyword evidence="8" id="KW-0675">Receptor</keyword>
<reference evidence="8 9" key="1">
    <citation type="submission" date="2016-11" db="EMBL/GenBank/DDBJ databases">
        <authorList>
            <person name="Jaros S."/>
            <person name="Januszkiewicz K."/>
            <person name="Wedrychowicz H."/>
        </authorList>
    </citation>
    <scope>NUCLEOTIDE SEQUENCE [LARGE SCALE GENOMIC DNA]</scope>
    <source>
        <strain evidence="8 9">DSM 27063</strain>
    </source>
</reference>
<dbReference type="InterPro" id="IPR008969">
    <property type="entry name" value="CarboxyPept-like_regulatory"/>
</dbReference>
<dbReference type="GO" id="GO:0009279">
    <property type="term" value="C:cell outer membrane"/>
    <property type="evidence" value="ECO:0007669"/>
    <property type="project" value="UniProtKB-SubCell"/>
</dbReference>
<feature type="domain" description="TonB-dependent receptor plug" evidence="7">
    <location>
        <begin position="147"/>
        <end position="223"/>
    </location>
</feature>
<keyword evidence="4" id="KW-0798">TonB box</keyword>
<dbReference type="RefSeq" id="WP_073172263.1">
    <property type="nucleotide sequence ID" value="NZ_FQZE01000031.1"/>
</dbReference>
<dbReference type="Proteomes" id="UP000184050">
    <property type="component" value="Unassembled WGS sequence"/>
</dbReference>
<evidence type="ECO:0000259" key="6">
    <source>
        <dbReference type="Pfam" id="PF00593"/>
    </source>
</evidence>
<dbReference type="OrthoDB" id="9803050at2"/>
<dbReference type="InterPro" id="IPR000531">
    <property type="entry name" value="Beta-barrel_TonB"/>
</dbReference>
<gene>
    <name evidence="8" type="ORF">SAMN05444280_1315</name>
</gene>
<dbReference type="EMBL" id="FQZE01000031">
    <property type="protein sequence ID" value="SHJ79710.1"/>
    <property type="molecule type" value="Genomic_DNA"/>
</dbReference>
<dbReference type="SUPFAM" id="SSF56935">
    <property type="entry name" value="Porins"/>
    <property type="match status" value="1"/>
</dbReference>
<keyword evidence="5" id="KW-0732">Signal</keyword>
<evidence type="ECO:0000313" key="9">
    <source>
        <dbReference type="Proteomes" id="UP000184050"/>
    </source>
</evidence>
<dbReference type="Gene3D" id="2.40.170.20">
    <property type="entry name" value="TonB-dependent receptor, beta-barrel domain"/>
    <property type="match status" value="1"/>
</dbReference>
<evidence type="ECO:0000256" key="1">
    <source>
        <dbReference type="ARBA" id="ARBA00004442"/>
    </source>
</evidence>
<comment type="similarity">
    <text evidence="4">Belongs to the TonB-dependent receptor family.</text>
</comment>
<dbReference type="Pfam" id="PF13715">
    <property type="entry name" value="CarbopepD_reg_2"/>
    <property type="match status" value="1"/>
</dbReference>
<name>A0A1M6M8L1_9BACT</name>
<dbReference type="Pfam" id="PF07715">
    <property type="entry name" value="Plug"/>
    <property type="match status" value="1"/>
</dbReference>
<dbReference type="AlphaFoldDB" id="A0A1M6M8L1"/>
<evidence type="ECO:0000313" key="8">
    <source>
        <dbReference type="EMBL" id="SHJ79710.1"/>
    </source>
</evidence>
<comment type="subcellular location">
    <subcellularLocation>
        <location evidence="1 4">Cell outer membrane</location>
    </subcellularLocation>
</comment>
<proteinExistence type="inferred from homology"/>
<keyword evidence="3" id="KW-0998">Cell outer membrane</keyword>
<dbReference type="InterPro" id="IPR036942">
    <property type="entry name" value="Beta-barrel_TonB_sf"/>
</dbReference>
<dbReference type="SUPFAM" id="SSF49464">
    <property type="entry name" value="Carboxypeptidase regulatory domain-like"/>
    <property type="match status" value="1"/>
</dbReference>
<evidence type="ECO:0000256" key="2">
    <source>
        <dbReference type="ARBA" id="ARBA00023136"/>
    </source>
</evidence>
<dbReference type="Gene3D" id="2.60.40.1120">
    <property type="entry name" value="Carboxypeptidase-like, regulatory domain"/>
    <property type="match status" value="1"/>
</dbReference>
<evidence type="ECO:0000256" key="5">
    <source>
        <dbReference type="SAM" id="SignalP"/>
    </source>
</evidence>
<keyword evidence="9" id="KW-1185">Reference proteome</keyword>
<feature type="domain" description="TonB-dependent receptor-like beta-barrel" evidence="6">
    <location>
        <begin position="277"/>
        <end position="733"/>
    </location>
</feature>
<protein>
    <submittedName>
        <fullName evidence="8">TonB-dependent Receptor Plug Domain</fullName>
    </submittedName>
</protein>
<sequence length="775" mass="88016">MFRKQFIYFLGLLLISASIQAQQKFTISGIVSDAATGESLTGATVEVDKWPSTGAVSNNYGFYSLSVPEGEYKLHFRFLGYDTKSVLLKLDSNKKLDIELGEKNYEIGNIVVTGERADKNVTSVDMGKVQMAPKQIESIPVIFGEPDMLKTLQLTPGVKPAGEGSSGFHVRGGGIDQNLILLDEAPVYNASHLLGFFSVFNSEALKNANLLKGSIPAAFGGRTSSVLDVQMKEGNLKNFGVTGNLGLISSNVTVEGPLVKDKSSFIVSGRRTYADLFLNLSGDEDIRETHLYFYDLNIKTNYKLNQNNRIYFSAYAGRDDFGYKNEFGFDWGSITGTFRWNHIFNEKLFSNTSLIFSNYSYDISIMRDFDVVIRSKIEDFNLKQDFSYYANSNNTLKFGGNAILHSVLPGEITVNENSRYTLPADISERKAIEWAAYASNNQRVSEKLQLYYGLRMELFSNIGPGEFYRFNEQGELSDTITLERTEFFKTQGGVSPRLGINYLINSRSSVKLSYNRMYQFLHLLSNTTTTTPTDLWLPSSNNVKPKISDQLSAGYFRNFYDNEFETSLEVYYKKLQNQIDYKNGAELIFNSTVEAELVFGRGWAYGAELMVKRNYGRLHGWLSYTWSKTMRQFDAINNGNAFPARHDRTHDVSVVGMYDINDKLKISATWVYYTGNAVTFPSGRYEIDGKTIGYYTERNGYRMPDYHRLDLGLVWQTKKTDKFESSWNFSVYNAYARENAYFIQFREKEENPGVTEAVQVSLFRAIPSVSYKFKF</sequence>
<feature type="signal peptide" evidence="5">
    <location>
        <begin position="1"/>
        <end position="21"/>
    </location>
</feature>
<dbReference type="Pfam" id="PF00593">
    <property type="entry name" value="TonB_dep_Rec_b-barrel"/>
    <property type="match status" value="1"/>
</dbReference>
<dbReference type="InterPro" id="IPR012910">
    <property type="entry name" value="Plug_dom"/>
</dbReference>
<keyword evidence="2 4" id="KW-0472">Membrane</keyword>
<dbReference type="InterPro" id="IPR037066">
    <property type="entry name" value="Plug_dom_sf"/>
</dbReference>
<dbReference type="Gene3D" id="2.170.130.10">
    <property type="entry name" value="TonB-dependent receptor, plug domain"/>
    <property type="match status" value="1"/>
</dbReference>
<dbReference type="STRING" id="1168035.SAMN05444280_1315"/>
<accession>A0A1M6M8L1</accession>
<feature type="chain" id="PRO_5009919449" evidence="5">
    <location>
        <begin position="22"/>
        <end position="775"/>
    </location>
</feature>
<evidence type="ECO:0000256" key="3">
    <source>
        <dbReference type="ARBA" id="ARBA00023237"/>
    </source>
</evidence>